<evidence type="ECO:0000313" key="1">
    <source>
        <dbReference type="EMBL" id="KAJ8114225.1"/>
    </source>
</evidence>
<dbReference type="Proteomes" id="UP001153331">
    <property type="component" value="Unassembled WGS sequence"/>
</dbReference>
<protein>
    <submittedName>
        <fullName evidence="1">Uncharacterized protein</fullName>
    </submittedName>
</protein>
<comment type="caution">
    <text evidence="1">The sequence shown here is derived from an EMBL/GenBank/DDBJ whole genome shotgun (WGS) entry which is preliminary data.</text>
</comment>
<keyword evidence="2" id="KW-1185">Reference proteome</keyword>
<gene>
    <name evidence="1" type="ORF">OPT61_g3845</name>
</gene>
<dbReference type="EMBL" id="JAPHNI010000206">
    <property type="protein sequence ID" value="KAJ8114225.1"/>
    <property type="molecule type" value="Genomic_DNA"/>
</dbReference>
<sequence>MTRNTELEPQRTGDARTFAVVAMLFAAYGTLGKMMGLRFYFTTITTTSYIAGSRLRHCPIFQACDRWYAAGRMGYCWVAKLTTYLASGAVKNLTRIEQRKSSTQTRRRQGPHRPPPQDDLASTTGKIISTAPRIDQYWAGDAKRKAERRPVGGKLLVDESKGFKTHQNALCPLLRLPMGSHLEELDGLVDMNSGESRCCFYSAKSRWSLCLAASAKALSLCANVLGNEIREKG</sequence>
<reference evidence="1" key="1">
    <citation type="submission" date="2022-11" db="EMBL/GenBank/DDBJ databases">
        <title>Genome Sequence of Boeremia exigua.</title>
        <authorList>
            <person name="Buettner E."/>
        </authorList>
    </citation>
    <scope>NUCLEOTIDE SEQUENCE</scope>
    <source>
        <strain evidence="1">CU02</strain>
    </source>
</reference>
<accession>A0ACC2IG80</accession>
<organism evidence="1 2">
    <name type="scientific">Boeremia exigua</name>
    <dbReference type="NCBI Taxonomy" id="749465"/>
    <lineage>
        <taxon>Eukaryota</taxon>
        <taxon>Fungi</taxon>
        <taxon>Dikarya</taxon>
        <taxon>Ascomycota</taxon>
        <taxon>Pezizomycotina</taxon>
        <taxon>Dothideomycetes</taxon>
        <taxon>Pleosporomycetidae</taxon>
        <taxon>Pleosporales</taxon>
        <taxon>Pleosporineae</taxon>
        <taxon>Didymellaceae</taxon>
        <taxon>Boeremia</taxon>
    </lineage>
</organism>
<name>A0ACC2IG80_9PLEO</name>
<proteinExistence type="predicted"/>
<evidence type="ECO:0000313" key="2">
    <source>
        <dbReference type="Proteomes" id="UP001153331"/>
    </source>
</evidence>